<dbReference type="EMBL" id="UESZ01000002">
    <property type="protein sequence ID" value="SSA59010.1"/>
    <property type="molecule type" value="Genomic_DNA"/>
</dbReference>
<dbReference type="Gene3D" id="3.40.50.12780">
    <property type="entry name" value="N-terminal domain of ligase-like"/>
    <property type="match status" value="1"/>
</dbReference>
<dbReference type="GO" id="GO:0031177">
    <property type="term" value="F:phosphopantetheine binding"/>
    <property type="evidence" value="ECO:0007669"/>
    <property type="project" value="TreeGrafter"/>
</dbReference>
<dbReference type="InterPro" id="IPR000873">
    <property type="entry name" value="AMP-dep_synth/lig_dom"/>
</dbReference>
<accession>A0A2Y9BPH7</accession>
<evidence type="ECO:0000313" key="2">
    <source>
        <dbReference type="EMBL" id="SSA59010.1"/>
    </source>
</evidence>
<dbReference type="PROSITE" id="PS00455">
    <property type="entry name" value="AMP_BINDING"/>
    <property type="match status" value="1"/>
</dbReference>
<dbReference type="Gene3D" id="3.30.300.30">
    <property type="match status" value="1"/>
</dbReference>
<dbReference type="InterPro" id="IPR042099">
    <property type="entry name" value="ANL_N_sf"/>
</dbReference>
<keyword evidence="3" id="KW-1185">Reference proteome</keyword>
<dbReference type="OrthoDB" id="2472181at2"/>
<dbReference type="Proteomes" id="UP000250028">
    <property type="component" value="Unassembled WGS sequence"/>
</dbReference>
<proteinExistence type="predicted"/>
<reference evidence="3" key="1">
    <citation type="submission" date="2016-10" db="EMBL/GenBank/DDBJ databases">
        <authorList>
            <person name="Varghese N."/>
            <person name="Submissions S."/>
        </authorList>
    </citation>
    <scope>NUCLEOTIDE SEQUENCE [LARGE SCALE GENOMIC DNA]</scope>
    <source>
        <strain evidence="3">DSM 22951</strain>
    </source>
</reference>
<organism evidence="2 3">
    <name type="scientific">Branchiibius hedensis</name>
    <dbReference type="NCBI Taxonomy" id="672460"/>
    <lineage>
        <taxon>Bacteria</taxon>
        <taxon>Bacillati</taxon>
        <taxon>Actinomycetota</taxon>
        <taxon>Actinomycetes</taxon>
        <taxon>Micrococcales</taxon>
        <taxon>Dermacoccaceae</taxon>
        <taxon>Branchiibius</taxon>
    </lineage>
</organism>
<protein>
    <submittedName>
        <fullName evidence="2">Amino acid adenylation domain-containing protein</fullName>
    </submittedName>
</protein>
<gene>
    <name evidence="2" type="ORF">SAMN04489750_3815</name>
</gene>
<dbReference type="SUPFAM" id="SSF56801">
    <property type="entry name" value="Acetyl-CoA synthetase-like"/>
    <property type="match status" value="1"/>
</dbReference>
<feature type="domain" description="AMP-dependent synthetase/ligase" evidence="1">
    <location>
        <begin position="14"/>
        <end position="361"/>
    </location>
</feature>
<dbReference type="PANTHER" id="PTHR45527:SF1">
    <property type="entry name" value="FATTY ACID SYNTHASE"/>
    <property type="match status" value="1"/>
</dbReference>
<evidence type="ECO:0000313" key="3">
    <source>
        <dbReference type="Proteomes" id="UP000250028"/>
    </source>
</evidence>
<dbReference type="InterPro" id="IPR020845">
    <property type="entry name" value="AMP-binding_CS"/>
</dbReference>
<dbReference type="GO" id="GO:0043041">
    <property type="term" value="P:amino acid activation for nonribosomal peptide biosynthetic process"/>
    <property type="evidence" value="ECO:0007669"/>
    <property type="project" value="TreeGrafter"/>
</dbReference>
<sequence>MTIGSSTGVLWKRFEASARAHPEATALEVGDQRVTYCALAAEAAAVASHVETHLDGAGAVALCGQKTAATYAAYLGILKSGSTLVPVDPDWPAERLRQVLIAAGCVGVVSDGSDLGEVLPGLPVLDARPERMTWSGPPDTAGRPLRVPTAEYLMFTSGSTGRPKGVPIRRQQLAAYLDFAVEQYAAETDSRVSQVFSLTFDPSVHDLFLAWSSGSTLVVPPGRAALAPAAWIASAQITHWASPPSVAEVARRFRTLSPGSMPALQYGVFMGDQLRRETAEAWRRAAPACRVVNAYGPTETTITVTSFSLQPGEPCPRTSNDTVPIGQPNPGTTLRVTDAHGDEAETGELWVGGKQVFDGYLDVEESPTCFADGAAGLEARWYRTGDRVVQTADGLVHLGRIDRQVKVGSFRVELTEVETALRGLGGVVDGACFVVDDRLAAVFTVENDEIQEGYIRDGLAKTLPRYSIPHILLQVDLLPVTTNGKVDQTALVALVKGRASVPARQAGSS</sequence>
<dbReference type="PANTHER" id="PTHR45527">
    <property type="entry name" value="NONRIBOSOMAL PEPTIDE SYNTHETASE"/>
    <property type="match status" value="1"/>
</dbReference>
<dbReference type="AlphaFoldDB" id="A0A2Y9BPH7"/>
<dbReference type="GO" id="GO:0044550">
    <property type="term" value="P:secondary metabolite biosynthetic process"/>
    <property type="evidence" value="ECO:0007669"/>
    <property type="project" value="TreeGrafter"/>
</dbReference>
<evidence type="ECO:0000259" key="1">
    <source>
        <dbReference type="Pfam" id="PF00501"/>
    </source>
</evidence>
<dbReference type="RefSeq" id="WP_146202645.1">
    <property type="nucleotide sequence ID" value="NZ_QGDN01000002.1"/>
</dbReference>
<name>A0A2Y9BPH7_9MICO</name>
<dbReference type="Pfam" id="PF00501">
    <property type="entry name" value="AMP-binding"/>
    <property type="match status" value="1"/>
</dbReference>
<dbReference type="InterPro" id="IPR045851">
    <property type="entry name" value="AMP-bd_C_sf"/>
</dbReference>
<dbReference type="GO" id="GO:0005737">
    <property type="term" value="C:cytoplasm"/>
    <property type="evidence" value="ECO:0007669"/>
    <property type="project" value="TreeGrafter"/>
</dbReference>